<dbReference type="RefSeq" id="WP_011746204.1">
    <property type="nucleotide sequence ID" value="NC_008639.1"/>
</dbReference>
<name>A1BJ45_CHLPD</name>
<sequence>MIIAEQQATEFIQNYTKIMVQINDLSRDKPKTELLEAIVSARSMYCADRSLLDLALRELEAKSVSIQQEVVAAVRGIEVKKWVYLKDTRSHSVFIDPSYTMAYGVLGLTNRLRDIMGGTGAFVETGILRFHGHYIADGIVSHVVWIGSNMRKELKEVFAELRTQGKYYKDFES</sequence>
<dbReference type="OrthoDB" id="9180812at2"/>
<dbReference type="Proteomes" id="UP000008701">
    <property type="component" value="Chromosome"/>
</dbReference>
<dbReference type="STRING" id="290317.Cpha266_2434"/>
<dbReference type="eggNOG" id="ENOG5033M1B">
    <property type="taxonomic scope" value="Bacteria"/>
</dbReference>
<evidence type="ECO:0000313" key="2">
    <source>
        <dbReference type="Proteomes" id="UP000008701"/>
    </source>
</evidence>
<protein>
    <submittedName>
        <fullName evidence="1">Uncharacterized protein</fullName>
    </submittedName>
</protein>
<dbReference type="KEGG" id="cph:Cpha266_2434"/>
<accession>A1BJ45</accession>
<gene>
    <name evidence="1" type="ordered locus">Cpha266_2434</name>
</gene>
<proteinExistence type="predicted"/>
<dbReference type="EMBL" id="CP000492">
    <property type="protein sequence ID" value="ABL66422.1"/>
    <property type="molecule type" value="Genomic_DNA"/>
</dbReference>
<organism evidence="1 2">
    <name type="scientific">Chlorobium phaeobacteroides (strain DSM 266 / SMG 266 / 2430)</name>
    <dbReference type="NCBI Taxonomy" id="290317"/>
    <lineage>
        <taxon>Bacteria</taxon>
        <taxon>Pseudomonadati</taxon>
        <taxon>Chlorobiota</taxon>
        <taxon>Chlorobiia</taxon>
        <taxon>Chlorobiales</taxon>
        <taxon>Chlorobiaceae</taxon>
        <taxon>Chlorobium/Pelodictyon group</taxon>
        <taxon>Chlorobium</taxon>
    </lineage>
</organism>
<keyword evidence="2" id="KW-1185">Reference proteome</keyword>
<dbReference type="AlphaFoldDB" id="A1BJ45"/>
<evidence type="ECO:0000313" key="1">
    <source>
        <dbReference type="EMBL" id="ABL66422.1"/>
    </source>
</evidence>
<dbReference type="HOGENOM" id="CLU_125019_0_0_10"/>
<reference evidence="1 2" key="1">
    <citation type="submission" date="2006-12" db="EMBL/GenBank/DDBJ databases">
        <title>Complete sequence of Chlorobium phaeobacteroides DSM 266.</title>
        <authorList>
            <consortium name="US DOE Joint Genome Institute"/>
            <person name="Copeland A."/>
            <person name="Lucas S."/>
            <person name="Lapidus A."/>
            <person name="Barry K."/>
            <person name="Detter J.C."/>
            <person name="Glavina del Rio T."/>
            <person name="Hammon N."/>
            <person name="Israni S."/>
            <person name="Pitluck S."/>
            <person name="Goltsman E."/>
            <person name="Schmutz J."/>
            <person name="Larimer F."/>
            <person name="Land M."/>
            <person name="Hauser L."/>
            <person name="Mikhailova N."/>
            <person name="Li T."/>
            <person name="Overmann J."/>
            <person name="Bryant D.A."/>
            <person name="Richardson P."/>
        </authorList>
    </citation>
    <scope>NUCLEOTIDE SEQUENCE [LARGE SCALE GENOMIC DNA]</scope>
    <source>
        <strain evidence="1 2">DSM 266</strain>
    </source>
</reference>